<feature type="domain" description="Radical SAM core" evidence="15">
    <location>
        <begin position="143"/>
        <end position="374"/>
    </location>
</feature>
<feature type="binding site" evidence="13">
    <location>
        <position position="13"/>
    </location>
    <ligand>
        <name>[4Fe-4S] cluster</name>
        <dbReference type="ChEBI" id="CHEBI:49883"/>
        <label>1</label>
    </ligand>
</feature>
<dbReference type="SMART" id="SM00729">
    <property type="entry name" value="Elp3"/>
    <property type="match status" value="1"/>
</dbReference>
<feature type="binding site" evidence="13">
    <location>
        <position position="82"/>
    </location>
    <ligand>
        <name>[4Fe-4S] cluster</name>
        <dbReference type="ChEBI" id="CHEBI:49883"/>
        <label>1</label>
    </ligand>
</feature>
<keyword evidence="6 13" id="KW-0479">Metal-binding</keyword>
<dbReference type="InterPro" id="IPR007197">
    <property type="entry name" value="rSAM"/>
</dbReference>
<keyword evidence="17" id="KW-1185">Reference proteome</keyword>
<dbReference type="STRING" id="44742.AXF13_03280"/>
<reference evidence="17" key="1">
    <citation type="submission" date="2016-02" db="EMBL/GenBank/DDBJ databases">
        <authorList>
            <person name="Holder M.E."/>
            <person name="Ajami N.J."/>
            <person name="Petrosino J.F."/>
        </authorList>
    </citation>
    <scope>NUCLEOTIDE SEQUENCE [LARGE SCALE GENOMIC DNA]</scope>
    <source>
        <strain evidence="17">CCUG 45958</strain>
    </source>
</reference>
<dbReference type="InterPro" id="IPR023404">
    <property type="entry name" value="rSAM_horseshoe"/>
</dbReference>
<comment type="function">
    <text evidence="1 13">Catalyzes the methylthiolation of N6-(dimethylallyl)adenosine (i(6)A), leading to the formation of 2-methylthio-N6-(dimethylallyl)adenosine (ms(2)i(6)A) at position 37 in tRNAs that read codons beginning with uridine.</text>
</comment>
<dbReference type="GO" id="GO:0005829">
    <property type="term" value="C:cytosol"/>
    <property type="evidence" value="ECO:0007669"/>
    <property type="project" value="TreeGrafter"/>
</dbReference>
<keyword evidence="7 13" id="KW-0408">Iron</keyword>
<evidence type="ECO:0000256" key="1">
    <source>
        <dbReference type="ARBA" id="ARBA00003234"/>
    </source>
</evidence>
<sequence length="449" mass="49357">MTEKSFHIITFGCQMNVHDSLWLARALTARGFTEAPLEEAGVVVVNTCSVREKPEQKVMSALGRIRQVTGGNSGVLVAVAGCVAQQLGTAFFERESQVRLVAGSDGISGAPAAIERLLAEPDLRLSLLDFTSHYVEREPGADGPSGPVAYVNIMQGCDNFCAYCIVPFTRGRQKSRATPAILDECRTRLDQGAREITLLGQNVNAFGHDKSGDGVSFAQLLAQVAALPGLERLRFVTPHPKDMGLEDVAAFAELAPLCPRLHLPLQAGSDAVLTRMRRRYDRRGFLELVDSLRNARPDLALSTDLIVGFPGESEEDFQATLEMMEACGFMSSFSFCYSDRPGARAALFPDKIPPEVQQERLLRLQALQDRLSQRWLDARVDRETCLLIEGRSRKDGPDGESSWQGRDPYGALVHMALPPEADHTGRMVPVRIIEAKKHSLMARRAGDIW</sequence>
<dbReference type="PROSITE" id="PS51918">
    <property type="entry name" value="RADICAL_SAM"/>
    <property type="match status" value="1"/>
</dbReference>
<dbReference type="InterPro" id="IPR006638">
    <property type="entry name" value="Elp3/MiaA/NifB-like_rSAM"/>
</dbReference>
<dbReference type="Gene3D" id="3.80.30.20">
    <property type="entry name" value="tm_1862 like domain"/>
    <property type="match status" value="1"/>
</dbReference>
<accession>A0A0X8JI28</accession>
<dbReference type="InterPro" id="IPR038135">
    <property type="entry name" value="Methylthiotransferase_N_sf"/>
</dbReference>
<dbReference type="NCBIfam" id="TIGR00089">
    <property type="entry name" value="MiaB/RimO family radical SAM methylthiotransferase"/>
    <property type="match status" value="1"/>
</dbReference>
<dbReference type="GO" id="GO:0046872">
    <property type="term" value="F:metal ion binding"/>
    <property type="evidence" value="ECO:0007669"/>
    <property type="project" value="UniProtKB-KW"/>
</dbReference>
<proteinExistence type="inferred from homology"/>
<dbReference type="Pfam" id="PF00919">
    <property type="entry name" value="UPF0004"/>
    <property type="match status" value="1"/>
</dbReference>
<keyword evidence="2 13" id="KW-0004">4Fe-4S</keyword>
<dbReference type="Gene3D" id="3.40.50.12160">
    <property type="entry name" value="Methylthiotransferase, N-terminal domain"/>
    <property type="match status" value="1"/>
</dbReference>
<evidence type="ECO:0000256" key="4">
    <source>
        <dbReference type="ARBA" id="ARBA00022679"/>
    </source>
</evidence>
<dbReference type="NCBIfam" id="TIGR01574">
    <property type="entry name" value="miaB-methiolase"/>
    <property type="match status" value="1"/>
</dbReference>
<evidence type="ECO:0000256" key="10">
    <source>
        <dbReference type="ARBA" id="ARBA00068570"/>
    </source>
</evidence>
<dbReference type="FunFam" id="3.40.50.12160:FF:000003">
    <property type="entry name" value="CDK5 regulatory subunit-associated protein 1"/>
    <property type="match status" value="1"/>
</dbReference>
<evidence type="ECO:0000256" key="13">
    <source>
        <dbReference type="HAMAP-Rule" id="MF_01864"/>
    </source>
</evidence>
<dbReference type="InterPro" id="IPR020612">
    <property type="entry name" value="Methylthiotransferase_CS"/>
</dbReference>
<evidence type="ECO:0000256" key="8">
    <source>
        <dbReference type="ARBA" id="ARBA00023014"/>
    </source>
</evidence>
<evidence type="ECO:0000313" key="17">
    <source>
        <dbReference type="Proteomes" id="UP000069241"/>
    </source>
</evidence>
<dbReference type="InterPro" id="IPR013848">
    <property type="entry name" value="Methylthiotransferase_N"/>
</dbReference>
<organism evidence="16 17">
    <name type="scientific">Desulfovibrio fairfieldensis</name>
    <dbReference type="NCBI Taxonomy" id="44742"/>
    <lineage>
        <taxon>Bacteria</taxon>
        <taxon>Pseudomonadati</taxon>
        <taxon>Thermodesulfobacteriota</taxon>
        <taxon>Desulfovibrionia</taxon>
        <taxon>Desulfovibrionales</taxon>
        <taxon>Desulfovibrionaceae</taxon>
        <taxon>Desulfovibrio</taxon>
    </lineage>
</organism>
<dbReference type="SFLD" id="SFLDG01082">
    <property type="entry name" value="B12-binding_domain_containing"/>
    <property type="match status" value="1"/>
</dbReference>
<comment type="catalytic activity">
    <reaction evidence="13">
        <text>N(6)-dimethylallyladenosine(37) in tRNA + (sulfur carrier)-SH + AH2 + 2 S-adenosyl-L-methionine = 2-methylsulfanyl-N(6)-dimethylallyladenosine(37) in tRNA + (sulfur carrier)-H + 5'-deoxyadenosine + L-methionine + A + S-adenosyl-L-homocysteine + 2 H(+)</text>
        <dbReference type="Rhea" id="RHEA:37067"/>
        <dbReference type="Rhea" id="RHEA-COMP:10375"/>
        <dbReference type="Rhea" id="RHEA-COMP:10376"/>
        <dbReference type="Rhea" id="RHEA-COMP:14737"/>
        <dbReference type="Rhea" id="RHEA-COMP:14739"/>
        <dbReference type="ChEBI" id="CHEBI:13193"/>
        <dbReference type="ChEBI" id="CHEBI:15378"/>
        <dbReference type="ChEBI" id="CHEBI:17319"/>
        <dbReference type="ChEBI" id="CHEBI:17499"/>
        <dbReference type="ChEBI" id="CHEBI:29917"/>
        <dbReference type="ChEBI" id="CHEBI:57844"/>
        <dbReference type="ChEBI" id="CHEBI:57856"/>
        <dbReference type="ChEBI" id="CHEBI:59789"/>
        <dbReference type="ChEBI" id="CHEBI:64428"/>
        <dbReference type="ChEBI" id="CHEBI:74415"/>
        <dbReference type="ChEBI" id="CHEBI:74417"/>
        <dbReference type="EC" id="2.8.4.3"/>
    </reaction>
</comment>
<gene>
    <name evidence="13" type="primary">miaB</name>
    <name evidence="16" type="ORF">AXF13_03280</name>
</gene>
<dbReference type="FunFam" id="3.80.30.20:FF:000001">
    <property type="entry name" value="tRNA-2-methylthio-N(6)-dimethylallyladenosine synthase 2"/>
    <property type="match status" value="1"/>
</dbReference>
<evidence type="ECO:0000256" key="6">
    <source>
        <dbReference type="ARBA" id="ARBA00022723"/>
    </source>
</evidence>
<dbReference type="PANTHER" id="PTHR43020:SF2">
    <property type="entry name" value="MITOCHONDRIAL TRNA METHYLTHIOTRANSFERASE CDK5RAP1"/>
    <property type="match status" value="1"/>
</dbReference>
<dbReference type="SFLD" id="SFLDS00029">
    <property type="entry name" value="Radical_SAM"/>
    <property type="match status" value="1"/>
</dbReference>
<keyword evidence="3 13" id="KW-0963">Cytoplasm</keyword>
<dbReference type="KEGG" id="dfi:AXF13_03280"/>
<dbReference type="PROSITE" id="PS01278">
    <property type="entry name" value="MTTASE_RADICAL"/>
    <property type="match status" value="1"/>
</dbReference>
<evidence type="ECO:0000256" key="7">
    <source>
        <dbReference type="ARBA" id="ARBA00023004"/>
    </source>
</evidence>
<dbReference type="GO" id="GO:0051539">
    <property type="term" value="F:4 iron, 4 sulfur cluster binding"/>
    <property type="evidence" value="ECO:0007669"/>
    <property type="project" value="UniProtKB-UniRule"/>
</dbReference>
<evidence type="ECO:0000313" key="16">
    <source>
        <dbReference type="EMBL" id="AMD89213.1"/>
    </source>
</evidence>
<comment type="subunit">
    <text evidence="13">Monomer.</text>
</comment>
<feature type="binding site" evidence="13">
    <location>
        <position position="164"/>
    </location>
    <ligand>
        <name>[4Fe-4S] cluster</name>
        <dbReference type="ChEBI" id="CHEBI:49883"/>
        <label>2</label>
        <note>4Fe-4S-S-AdoMet</note>
    </ligand>
</feature>
<dbReference type="InterPro" id="IPR058240">
    <property type="entry name" value="rSAM_sf"/>
</dbReference>
<comment type="similarity">
    <text evidence="13">Belongs to the methylthiotransferase family. MiaB subfamily.</text>
</comment>
<keyword evidence="4 13" id="KW-0808">Transferase</keyword>
<dbReference type="EC" id="2.8.4.3" evidence="9 13"/>
<feature type="binding site" evidence="13">
    <location>
        <position position="157"/>
    </location>
    <ligand>
        <name>[4Fe-4S] cluster</name>
        <dbReference type="ChEBI" id="CHEBI:49883"/>
        <label>2</label>
        <note>4Fe-4S-S-AdoMet</note>
    </ligand>
</feature>
<dbReference type="SFLD" id="SFLDF00273">
    <property type="entry name" value="(dimethylallyl)adenosine_tRNA"/>
    <property type="match status" value="1"/>
</dbReference>
<comment type="subcellular location">
    <subcellularLocation>
        <location evidence="13">Cytoplasm</location>
    </subcellularLocation>
</comment>
<evidence type="ECO:0000259" key="14">
    <source>
        <dbReference type="PROSITE" id="PS51449"/>
    </source>
</evidence>
<dbReference type="RefSeq" id="WP_062251632.1">
    <property type="nucleotide sequence ID" value="NZ_CP014229.1"/>
</dbReference>
<evidence type="ECO:0000256" key="12">
    <source>
        <dbReference type="ARBA" id="ARBA00081141"/>
    </source>
</evidence>
<evidence type="ECO:0000256" key="5">
    <source>
        <dbReference type="ARBA" id="ARBA00022691"/>
    </source>
</evidence>
<dbReference type="InterPro" id="IPR006463">
    <property type="entry name" value="MiaB_methiolase"/>
</dbReference>
<dbReference type="InterPro" id="IPR005839">
    <property type="entry name" value="Methylthiotransferase"/>
</dbReference>
<keyword evidence="5 13" id="KW-0949">S-adenosyl-L-methionine</keyword>
<feature type="binding site" evidence="13">
    <location>
        <position position="48"/>
    </location>
    <ligand>
        <name>[4Fe-4S] cluster</name>
        <dbReference type="ChEBI" id="CHEBI:49883"/>
        <label>1</label>
    </ligand>
</feature>
<dbReference type="Proteomes" id="UP000069241">
    <property type="component" value="Chromosome"/>
</dbReference>
<dbReference type="EMBL" id="CP014229">
    <property type="protein sequence ID" value="AMD89213.1"/>
    <property type="molecule type" value="Genomic_DNA"/>
</dbReference>
<dbReference type="SUPFAM" id="SSF102114">
    <property type="entry name" value="Radical SAM enzymes"/>
    <property type="match status" value="1"/>
</dbReference>
<keyword evidence="13" id="KW-0819">tRNA processing</keyword>
<protein>
    <recommendedName>
        <fullName evidence="10 13">tRNA-2-methylthio-N(6)-dimethylallyladenosine synthase</fullName>
        <ecNumber evidence="9 13">2.8.4.3</ecNumber>
    </recommendedName>
    <alternativeName>
        <fullName evidence="12 13">(Dimethylallyl)adenosine tRNA methylthiotransferase MiaB</fullName>
    </alternativeName>
    <alternativeName>
        <fullName evidence="11 13">tRNA-i(6)A37 methylthiotransferase</fullName>
    </alternativeName>
</protein>
<comment type="cofactor">
    <cofactor evidence="13">
        <name>[4Fe-4S] cluster</name>
        <dbReference type="ChEBI" id="CHEBI:49883"/>
    </cofactor>
    <text evidence="13">Binds 2 [4Fe-4S] clusters. One cluster is coordinated with 3 cysteines and an exchangeable S-adenosyl-L-methionine.</text>
</comment>
<evidence type="ECO:0000256" key="2">
    <source>
        <dbReference type="ARBA" id="ARBA00022485"/>
    </source>
</evidence>
<keyword evidence="8 13" id="KW-0411">Iron-sulfur</keyword>
<dbReference type="GO" id="GO:0035597">
    <property type="term" value="F:tRNA-2-methylthio-N(6)-dimethylallyladenosine(37) synthase activity"/>
    <property type="evidence" value="ECO:0007669"/>
    <property type="project" value="UniProtKB-EC"/>
</dbReference>
<name>A0A0X8JI28_9BACT</name>
<dbReference type="SFLD" id="SFLDG01061">
    <property type="entry name" value="methylthiotransferase"/>
    <property type="match status" value="1"/>
</dbReference>
<dbReference type="AlphaFoldDB" id="A0A0X8JI28"/>
<evidence type="ECO:0000256" key="9">
    <source>
        <dbReference type="ARBA" id="ARBA00033765"/>
    </source>
</evidence>
<dbReference type="HAMAP" id="MF_01864">
    <property type="entry name" value="tRNA_metthiotr_MiaB"/>
    <property type="match status" value="1"/>
</dbReference>
<evidence type="ECO:0000256" key="3">
    <source>
        <dbReference type="ARBA" id="ARBA00022490"/>
    </source>
</evidence>
<evidence type="ECO:0000256" key="11">
    <source>
        <dbReference type="ARBA" id="ARBA00080698"/>
    </source>
</evidence>
<dbReference type="PANTHER" id="PTHR43020">
    <property type="entry name" value="CDK5 REGULATORY SUBUNIT-ASSOCIATED PROTEIN 1"/>
    <property type="match status" value="1"/>
</dbReference>
<evidence type="ECO:0000259" key="15">
    <source>
        <dbReference type="PROSITE" id="PS51918"/>
    </source>
</evidence>
<feature type="domain" description="MTTase N-terminal" evidence="14">
    <location>
        <begin position="4"/>
        <end position="119"/>
    </location>
</feature>
<dbReference type="PROSITE" id="PS51449">
    <property type="entry name" value="MTTASE_N"/>
    <property type="match status" value="1"/>
</dbReference>
<feature type="binding site" evidence="13">
    <location>
        <position position="161"/>
    </location>
    <ligand>
        <name>[4Fe-4S] cluster</name>
        <dbReference type="ChEBI" id="CHEBI:49883"/>
        <label>2</label>
        <note>4Fe-4S-S-AdoMet</note>
    </ligand>
</feature>
<dbReference type="Pfam" id="PF04055">
    <property type="entry name" value="Radical_SAM"/>
    <property type="match status" value="1"/>
</dbReference>